<feature type="transmembrane region" description="Helical" evidence="1">
    <location>
        <begin position="37"/>
        <end position="55"/>
    </location>
</feature>
<dbReference type="AlphaFoldDB" id="A0A1H2A4Z6"/>
<keyword evidence="1" id="KW-0472">Membrane</keyword>
<gene>
    <name evidence="2" type="ORF">SAMN05216490_3381</name>
</gene>
<sequence>MSKKFFYLYLIGGIIALILLVKDIITAYPSMIATRDIAFDVVPAALFFYLAFKTYQEKNDQELR</sequence>
<reference evidence="2 3" key="1">
    <citation type="submission" date="2016-10" db="EMBL/GenBank/DDBJ databases">
        <authorList>
            <person name="de Groot N.N."/>
        </authorList>
    </citation>
    <scope>NUCLEOTIDE SEQUENCE [LARGE SCALE GENOMIC DNA]</scope>
    <source>
        <strain evidence="2 3">MP1X4</strain>
    </source>
</reference>
<keyword evidence="1" id="KW-1133">Transmembrane helix</keyword>
<accession>A0A1H2A4Z6</accession>
<protein>
    <submittedName>
        <fullName evidence="2">Uncharacterized protein</fullName>
    </submittedName>
</protein>
<keyword evidence="1" id="KW-0812">Transmembrane</keyword>
<dbReference type="RefSeq" id="WP_157682187.1">
    <property type="nucleotide sequence ID" value="NZ_LT629740.1"/>
</dbReference>
<keyword evidence="3" id="KW-1185">Reference proteome</keyword>
<dbReference type="EMBL" id="LT629740">
    <property type="protein sequence ID" value="SDT41000.1"/>
    <property type="molecule type" value="Genomic_DNA"/>
</dbReference>
<dbReference type="OrthoDB" id="799491at2"/>
<evidence type="ECO:0000256" key="1">
    <source>
        <dbReference type="SAM" id="Phobius"/>
    </source>
</evidence>
<proteinExistence type="predicted"/>
<evidence type="ECO:0000313" key="3">
    <source>
        <dbReference type="Proteomes" id="UP000199679"/>
    </source>
</evidence>
<dbReference type="Proteomes" id="UP000199679">
    <property type="component" value="Chromosome I"/>
</dbReference>
<organism evidence="2 3">
    <name type="scientific">Mucilaginibacter mallensis</name>
    <dbReference type="NCBI Taxonomy" id="652787"/>
    <lineage>
        <taxon>Bacteria</taxon>
        <taxon>Pseudomonadati</taxon>
        <taxon>Bacteroidota</taxon>
        <taxon>Sphingobacteriia</taxon>
        <taxon>Sphingobacteriales</taxon>
        <taxon>Sphingobacteriaceae</taxon>
        <taxon>Mucilaginibacter</taxon>
    </lineage>
</organism>
<name>A0A1H2A4Z6_MUCMA</name>
<evidence type="ECO:0000313" key="2">
    <source>
        <dbReference type="EMBL" id="SDT41000.1"/>
    </source>
</evidence>
<feature type="transmembrane region" description="Helical" evidence="1">
    <location>
        <begin position="6"/>
        <end position="25"/>
    </location>
</feature>